<dbReference type="AlphaFoldDB" id="A0A4R1HG95"/>
<keyword evidence="3" id="KW-1185">Reference proteome</keyword>
<protein>
    <submittedName>
        <fullName evidence="2">Uncharacterized protein</fullName>
    </submittedName>
</protein>
<evidence type="ECO:0000313" key="2">
    <source>
        <dbReference type="EMBL" id="TCK21167.1"/>
    </source>
</evidence>
<gene>
    <name evidence="2" type="ORF">EV378_5146</name>
</gene>
<reference evidence="2 3" key="1">
    <citation type="submission" date="2019-03" db="EMBL/GenBank/DDBJ databases">
        <title>Sequencing the genomes of 1000 actinobacteria strains.</title>
        <authorList>
            <person name="Klenk H.-P."/>
        </authorList>
    </citation>
    <scope>NUCLEOTIDE SEQUENCE [LARGE SCALE GENOMIC DNA]</scope>
    <source>
        <strain evidence="2 3">DSM 44969</strain>
    </source>
</reference>
<name>A0A4R1HG95_PSEEN</name>
<dbReference type="EMBL" id="SMFZ01000002">
    <property type="protein sequence ID" value="TCK21167.1"/>
    <property type="molecule type" value="Genomic_DNA"/>
</dbReference>
<evidence type="ECO:0000313" key="3">
    <source>
        <dbReference type="Proteomes" id="UP000295560"/>
    </source>
</evidence>
<organism evidence="2 3">
    <name type="scientific">Pseudonocardia endophytica</name>
    <dbReference type="NCBI Taxonomy" id="401976"/>
    <lineage>
        <taxon>Bacteria</taxon>
        <taxon>Bacillati</taxon>
        <taxon>Actinomycetota</taxon>
        <taxon>Actinomycetes</taxon>
        <taxon>Pseudonocardiales</taxon>
        <taxon>Pseudonocardiaceae</taxon>
        <taxon>Pseudonocardia</taxon>
    </lineage>
</organism>
<evidence type="ECO:0000256" key="1">
    <source>
        <dbReference type="SAM" id="MobiDB-lite"/>
    </source>
</evidence>
<proteinExistence type="predicted"/>
<comment type="caution">
    <text evidence="2">The sequence shown here is derived from an EMBL/GenBank/DDBJ whole genome shotgun (WGS) entry which is preliminary data.</text>
</comment>
<feature type="region of interest" description="Disordered" evidence="1">
    <location>
        <begin position="1"/>
        <end position="82"/>
    </location>
</feature>
<feature type="compositionally biased region" description="Polar residues" evidence="1">
    <location>
        <begin position="71"/>
        <end position="82"/>
    </location>
</feature>
<sequence length="82" mass="8557">MGAMSTGMRPTPMRPTPMRLTRTPPTRDAADPGRERPRRIGLADGGCVEAGSAHHTGGVDVAPANDLAEPTRQTGRPTTLGP</sequence>
<feature type="compositionally biased region" description="Low complexity" evidence="1">
    <location>
        <begin position="8"/>
        <end position="27"/>
    </location>
</feature>
<dbReference type="Proteomes" id="UP000295560">
    <property type="component" value="Unassembled WGS sequence"/>
</dbReference>
<accession>A0A4R1HG95</accession>